<evidence type="ECO:0000256" key="11">
    <source>
        <dbReference type="SAM" id="Coils"/>
    </source>
</evidence>
<dbReference type="AlphaFoldDB" id="A0A1G6AQ39"/>
<evidence type="ECO:0000256" key="3">
    <source>
        <dbReference type="ARBA" id="ARBA00020392"/>
    </source>
</evidence>
<evidence type="ECO:0000256" key="6">
    <source>
        <dbReference type="ARBA" id="ARBA00022500"/>
    </source>
</evidence>
<dbReference type="NCBIfam" id="TIGR02473">
    <property type="entry name" value="flagell_FliJ"/>
    <property type="match status" value="1"/>
</dbReference>
<proteinExistence type="inferred from homology"/>
<feature type="coiled-coil region" evidence="11">
    <location>
        <begin position="81"/>
        <end position="115"/>
    </location>
</feature>
<evidence type="ECO:0000256" key="1">
    <source>
        <dbReference type="ARBA" id="ARBA00004413"/>
    </source>
</evidence>
<keyword evidence="4" id="KW-0813">Transport</keyword>
<keyword evidence="8" id="KW-0653">Protein transport</keyword>
<keyword evidence="12" id="KW-0969">Cilium</keyword>
<evidence type="ECO:0000256" key="4">
    <source>
        <dbReference type="ARBA" id="ARBA00022448"/>
    </source>
</evidence>
<dbReference type="GO" id="GO:0006935">
    <property type="term" value="P:chemotaxis"/>
    <property type="evidence" value="ECO:0007669"/>
    <property type="project" value="UniProtKB-KW"/>
</dbReference>
<evidence type="ECO:0000256" key="2">
    <source>
        <dbReference type="ARBA" id="ARBA00010004"/>
    </source>
</evidence>
<dbReference type="EMBL" id="FMXR01000006">
    <property type="protein sequence ID" value="SDB10530.1"/>
    <property type="molecule type" value="Genomic_DNA"/>
</dbReference>
<keyword evidence="12" id="KW-0966">Cell projection</keyword>
<evidence type="ECO:0000256" key="8">
    <source>
        <dbReference type="ARBA" id="ARBA00022927"/>
    </source>
</evidence>
<protein>
    <recommendedName>
        <fullName evidence="3">Flagellar FliJ protein</fullName>
    </recommendedName>
</protein>
<gene>
    <name evidence="12" type="ORF">SAMN02910417_00838</name>
</gene>
<dbReference type="GO" id="GO:0005886">
    <property type="term" value="C:plasma membrane"/>
    <property type="evidence" value="ECO:0007669"/>
    <property type="project" value="UniProtKB-SubCell"/>
</dbReference>
<evidence type="ECO:0000256" key="7">
    <source>
        <dbReference type="ARBA" id="ARBA00022795"/>
    </source>
</evidence>
<dbReference type="InterPro" id="IPR012823">
    <property type="entry name" value="Flagell_FliJ"/>
</dbReference>
<dbReference type="RefSeq" id="WP_090172510.1">
    <property type="nucleotide sequence ID" value="NZ_FMXR01000006.1"/>
</dbReference>
<dbReference type="GO" id="GO:0071973">
    <property type="term" value="P:bacterial-type flagellum-dependent cell motility"/>
    <property type="evidence" value="ECO:0007669"/>
    <property type="project" value="InterPro"/>
</dbReference>
<dbReference type="Pfam" id="PF02050">
    <property type="entry name" value="FliJ"/>
    <property type="match status" value="1"/>
</dbReference>
<organism evidence="12 13">
    <name type="scientific">Eubacterium oxidoreducens</name>
    <dbReference type="NCBI Taxonomy" id="1732"/>
    <lineage>
        <taxon>Bacteria</taxon>
        <taxon>Bacillati</taxon>
        <taxon>Bacillota</taxon>
        <taxon>Clostridia</taxon>
        <taxon>Eubacteriales</taxon>
        <taxon>Eubacteriaceae</taxon>
        <taxon>Eubacterium</taxon>
    </lineage>
</organism>
<keyword evidence="7" id="KW-1005">Bacterial flagellum biogenesis</keyword>
<evidence type="ECO:0000313" key="12">
    <source>
        <dbReference type="EMBL" id="SDB10530.1"/>
    </source>
</evidence>
<comment type="subcellular location">
    <subcellularLocation>
        <location evidence="1">Cell membrane</location>
        <topology evidence="1">Peripheral membrane protein</topology>
        <orientation evidence="1">Cytoplasmic side</orientation>
    </subcellularLocation>
</comment>
<evidence type="ECO:0000256" key="5">
    <source>
        <dbReference type="ARBA" id="ARBA00022475"/>
    </source>
</evidence>
<dbReference type="Proteomes" id="UP000199228">
    <property type="component" value="Unassembled WGS sequence"/>
</dbReference>
<dbReference type="OrthoDB" id="1767518at2"/>
<dbReference type="GO" id="GO:0044781">
    <property type="term" value="P:bacterial-type flagellum organization"/>
    <property type="evidence" value="ECO:0007669"/>
    <property type="project" value="UniProtKB-KW"/>
</dbReference>
<sequence length="149" mass="17698">MAKFTYKLQNILDIKYKLENQAKSEFSMANATLLREEEKLKALTTRKKLYEMQGKNLVKDKIDIVAIKENKNAVSAMMYAIEQQKIQIKRAQDMVEQARRKLNDVMMERKTHEKLKEKEFEEFKQEINYEENKSIDESVSYTFGKKTKS</sequence>
<keyword evidence="12" id="KW-0282">Flagellum</keyword>
<accession>A0A1G6AQ39</accession>
<evidence type="ECO:0000256" key="10">
    <source>
        <dbReference type="ARBA" id="ARBA00023225"/>
    </source>
</evidence>
<keyword evidence="11" id="KW-0175">Coiled coil</keyword>
<comment type="similarity">
    <text evidence="2">Belongs to the FliJ family.</text>
</comment>
<dbReference type="GO" id="GO:0015031">
    <property type="term" value="P:protein transport"/>
    <property type="evidence" value="ECO:0007669"/>
    <property type="project" value="UniProtKB-KW"/>
</dbReference>
<dbReference type="GO" id="GO:0009288">
    <property type="term" value="C:bacterial-type flagellum"/>
    <property type="evidence" value="ECO:0007669"/>
    <property type="project" value="InterPro"/>
</dbReference>
<dbReference type="Gene3D" id="1.10.287.1700">
    <property type="match status" value="1"/>
</dbReference>
<keyword evidence="6" id="KW-0145">Chemotaxis</keyword>
<keyword evidence="9" id="KW-0472">Membrane</keyword>
<dbReference type="STRING" id="1732.SAMN02910417_00838"/>
<keyword evidence="10" id="KW-1006">Bacterial flagellum protein export</keyword>
<reference evidence="12" key="1">
    <citation type="submission" date="2016-10" db="EMBL/GenBank/DDBJ databases">
        <authorList>
            <person name="de Groot N.N."/>
        </authorList>
    </citation>
    <scope>NUCLEOTIDE SEQUENCE [LARGE SCALE GENOMIC DNA]</scope>
    <source>
        <strain evidence="12">DSM 3217</strain>
    </source>
</reference>
<evidence type="ECO:0000256" key="9">
    <source>
        <dbReference type="ARBA" id="ARBA00023136"/>
    </source>
</evidence>
<keyword evidence="13" id="KW-1185">Reference proteome</keyword>
<dbReference type="InterPro" id="IPR053716">
    <property type="entry name" value="Flag_assembly_chemotaxis_eff"/>
</dbReference>
<evidence type="ECO:0000313" key="13">
    <source>
        <dbReference type="Proteomes" id="UP000199228"/>
    </source>
</evidence>
<name>A0A1G6AQ39_EUBOX</name>
<keyword evidence="5" id="KW-1003">Cell membrane</keyword>